<sequence length="329" mass="34658">MADFMIYGATGYTGRLASEYAKSTGLNPVIAGRNTDRVKQLADSLGFSYRTFDVNVGQAVDDGLRGIRVLLNCAGPFARTAELLMDACIRSRVHYLDVSAELISYQLAEQKDDEAKAANVMLLPGCGGSVAMLGCLAGHAIKTINKVTSIDVALLIAGAVSRGSAISTAEGVTAECLKRQNGQLIEQNVQDTAEFDFDDGKGSVGCFPVTLPDLLTIWKSTNSPNIKTFVHVSGGAFPTGDLAALPDGPTEEQRKANRYHAAVVAKGEDGAIKRAVLHTPNGYDFTSVACIEAASRVLDGKAKGGFQTPAVTFGSDFVTTILGSTLKDL</sequence>
<dbReference type="PANTHER" id="PTHR43781">
    <property type="entry name" value="SACCHAROPINE DEHYDROGENASE"/>
    <property type="match status" value="1"/>
</dbReference>
<dbReference type="EMBL" id="JOKZ01000154">
    <property type="protein sequence ID" value="KKP02341.1"/>
    <property type="molecule type" value="Genomic_DNA"/>
</dbReference>
<dbReference type="AlphaFoldDB" id="A0A0F9XAZ3"/>
<proteinExistence type="predicted"/>
<evidence type="ECO:0000313" key="2">
    <source>
        <dbReference type="EMBL" id="KKP02341.1"/>
    </source>
</evidence>
<evidence type="ECO:0000313" key="3">
    <source>
        <dbReference type="Proteomes" id="UP000034112"/>
    </source>
</evidence>
<comment type="caution">
    <text evidence="2">The sequence shown here is derived from an EMBL/GenBank/DDBJ whole genome shotgun (WGS) entry which is preliminary data.</text>
</comment>
<dbReference type="InterPro" id="IPR036291">
    <property type="entry name" value="NAD(P)-bd_dom_sf"/>
</dbReference>
<dbReference type="InterPro" id="IPR005097">
    <property type="entry name" value="Sacchrp_dh_NADP-bd"/>
</dbReference>
<accession>A0A0F9XAZ3</accession>
<dbReference type="Proteomes" id="UP000034112">
    <property type="component" value="Unassembled WGS sequence"/>
</dbReference>
<name>A0A0F9XAZ3_TRIHA</name>
<reference evidence="3" key="1">
    <citation type="journal article" date="2015" name="Genome Announc.">
        <title>Draft whole-genome sequence of the biocontrol agent Trichoderma harzianum T6776.</title>
        <authorList>
            <person name="Baroncelli R."/>
            <person name="Piaggeschi G."/>
            <person name="Fiorini L."/>
            <person name="Bertolini E."/>
            <person name="Zapparata A."/>
            <person name="Pe M.E."/>
            <person name="Sarrocco S."/>
            <person name="Vannacci G."/>
        </authorList>
    </citation>
    <scope>NUCLEOTIDE SEQUENCE [LARGE SCALE GENOMIC DNA]</scope>
    <source>
        <strain evidence="3">T6776</strain>
    </source>
</reference>
<gene>
    <name evidence="2" type="ORF">THAR02_05541</name>
</gene>
<protein>
    <submittedName>
        <fullName evidence="2">Saccharopine dehydrogenase</fullName>
    </submittedName>
</protein>
<feature type="domain" description="Saccharopine dehydrogenase NADP binding" evidence="1">
    <location>
        <begin position="5"/>
        <end position="118"/>
    </location>
</feature>
<dbReference type="Gene3D" id="3.40.50.720">
    <property type="entry name" value="NAD(P)-binding Rossmann-like Domain"/>
    <property type="match status" value="1"/>
</dbReference>
<dbReference type="SUPFAM" id="SSF51735">
    <property type="entry name" value="NAD(P)-binding Rossmann-fold domains"/>
    <property type="match status" value="1"/>
</dbReference>
<dbReference type="OrthoDB" id="10268090at2759"/>
<organism evidence="2 3">
    <name type="scientific">Trichoderma harzianum</name>
    <name type="common">Hypocrea lixii</name>
    <dbReference type="NCBI Taxonomy" id="5544"/>
    <lineage>
        <taxon>Eukaryota</taxon>
        <taxon>Fungi</taxon>
        <taxon>Dikarya</taxon>
        <taxon>Ascomycota</taxon>
        <taxon>Pezizomycotina</taxon>
        <taxon>Sordariomycetes</taxon>
        <taxon>Hypocreomycetidae</taxon>
        <taxon>Hypocreales</taxon>
        <taxon>Hypocreaceae</taxon>
        <taxon>Trichoderma</taxon>
    </lineage>
</organism>
<dbReference type="PANTHER" id="PTHR43781:SF1">
    <property type="entry name" value="SACCHAROPINE DEHYDROGENASE"/>
    <property type="match status" value="1"/>
</dbReference>
<dbReference type="OMA" id="TDCLAAH"/>
<evidence type="ECO:0000259" key="1">
    <source>
        <dbReference type="Pfam" id="PF03435"/>
    </source>
</evidence>
<dbReference type="Pfam" id="PF03435">
    <property type="entry name" value="Sacchrp_dh_NADP"/>
    <property type="match status" value="1"/>
</dbReference>